<dbReference type="PANTHER" id="PTHR31672">
    <property type="entry name" value="BNACNNG10540D PROTEIN"/>
    <property type="match status" value="1"/>
</dbReference>
<feature type="domain" description="F-box associated beta-propeller type 1" evidence="1">
    <location>
        <begin position="25"/>
        <end position="222"/>
    </location>
</feature>
<dbReference type="EMBL" id="CM017327">
    <property type="protein sequence ID" value="KAE8099239.1"/>
    <property type="molecule type" value="Genomic_DNA"/>
</dbReference>
<dbReference type="InterPro" id="IPR006527">
    <property type="entry name" value="F-box-assoc_dom_typ1"/>
</dbReference>
<keyword evidence="3" id="KW-1185">Reference proteome</keyword>
<accession>A0A5N6RLV3</accession>
<dbReference type="Proteomes" id="UP000327013">
    <property type="component" value="Chromosome 7"/>
</dbReference>
<organism evidence="2 3">
    <name type="scientific">Carpinus fangiana</name>
    <dbReference type="NCBI Taxonomy" id="176857"/>
    <lineage>
        <taxon>Eukaryota</taxon>
        <taxon>Viridiplantae</taxon>
        <taxon>Streptophyta</taxon>
        <taxon>Embryophyta</taxon>
        <taxon>Tracheophyta</taxon>
        <taxon>Spermatophyta</taxon>
        <taxon>Magnoliopsida</taxon>
        <taxon>eudicotyledons</taxon>
        <taxon>Gunneridae</taxon>
        <taxon>Pentapetalae</taxon>
        <taxon>rosids</taxon>
        <taxon>fabids</taxon>
        <taxon>Fagales</taxon>
        <taxon>Betulaceae</taxon>
        <taxon>Carpinus</taxon>
    </lineage>
</organism>
<dbReference type="NCBIfam" id="TIGR01640">
    <property type="entry name" value="F_box_assoc_1"/>
    <property type="match status" value="1"/>
</dbReference>
<proteinExistence type="predicted"/>
<dbReference type="InterPro" id="IPR017451">
    <property type="entry name" value="F-box-assoc_interact_dom"/>
</dbReference>
<evidence type="ECO:0000259" key="1">
    <source>
        <dbReference type="Pfam" id="PF07734"/>
    </source>
</evidence>
<reference evidence="2 3" key="1">
    <citation type="submission" date="2019-06" db="EMBL/GenBank/DDBJ databases">
        <title>A chromosomal-level reference genome of Carpinus fangiana (Coryloideae, Betulaceae).</title>
        <authorList>
            <person name="Yang X."/>
            <person name="Wang Z."/>
            <person name="Zhang L."/>
            <person name="Hao G."/>
            <person name="Liu J."/>
            <person name="Yang Y."/>
        </authorList>
    </citation>
    <scope>NUCLEOTIDE SEQUENCE [LARGE SCALE GENOMIC DNA]</scope>
    <source>
        <strain evidence="2">Cfa_2016G</strain>
        <tissue evidence="2">Leaf</tissue>
    </source>
</reference>
<dbReference type="AlphaFoldDB" id="A0A5N6RLV3"/>
<dbReference type="InterPro" id="IPR050796">
    <property type="entry name" value="SCF_F-box_component"/>
</dbReference>
<protein>
    <recommendedName>
        <fullName evidence="1">F-box associated beta-propeller type 1 domain-containing protein</fullName>
    </recommendedName>
</protein>
<dbReference type="OrthoDB" id="1867629at2759"/>
<gene>
    <name evidence="2" type="ORF">FH972_017236</name>
</gene>
<dbReference type="PANTHER" id="PTHR31672:SF10">
    <property type="entry name" value="F-BOX DOMAIN-CONTAINING PROTEIN"/>
    <property type="match status" value="1"/>
</dbReference>
<dbReference type="Pfam" id="PF07734">
    <property type="entry name" value="FBA_1"/>
    <property type="match status" value="1"/>
</dbReference>
<name>A0A5N6RLV3_9ROSI</name>
<sequence>MGLISLDHHGAFKIETPEIGVENRRMVGSCNALVCLYHGSRNITLWNSATREQRTLPSPRMDNKFYSTQIRAVGFGYHLNDYKVVRIEYSLEGPPVPAKVVVFCTSTASWRVVDAIVPCFLKPHNCLVILKGVPYWLGFESYWKDEMYVRKEFVVCFDMGKEVFRQVHVPDAEGEGSYNDYNKELGVLHQSLAILYYLSDEQVINFVDFWVMKDDECWSKVQRIGPFSNVGIPLGCWKDGVVVWQNGDDDELLLYDPNTKAVNKLSIYGAPGFISTCVFTCMESLIAL</sequence>
<evidence type="ECO:0000313" key="2">
    <source>
        <dbReference type="EMBL" id="KAE8099239.1"/>
    </source>
</evidence>
<evidence type="ECO:0000313" key="3">
    <source>
        <dbReference type="Proteomes" id="UP000327013"/>
    </source>
</evidence>